<keyword evidence="2" id="KW-0812">Transmembrane</keyword>
<proteinExistence type="predicted"/>
<evidence type="ECO:0000313" key="3">
    <source>
        <dbReference type="EMBL" id="TFD85913.1"/>
    </source>
</evidence>
<dbReference type="AlphaFoldDB" id="A0A4R9BLT8"/>
<organism evidence="3 4">
    <name type="scientific">Cryobacterium serini</name>
    <dbReference type="NCBI Taxonomy" id="1259201"/>
    <lineage>
        <taxon>Bacteria</taxon>
        <taxon>Bacillati</taxon>
        <taxon>Actinomycetota</taxon>
        <taxon>Actinomycetes</taxon>
        <taxon>Micrococcales</taxon>
        <taxon>Microbacteriaceae</taxon>
        <taxon>Cryobacterium</taxon>
    </lineage>
</organism>
<reference evidence="3 4" key="1">
    <citation type="submission" date="2019-03" db="EMBL/GenBank/DDBJ databases">
        <title>Genomics of glacier-inhabiting Cryobacterium strains.</title>
        <authorList>
            <person name="Liu Q."/>
            <person name="Xin Y.-H."/>
        </authorList>
    </citation>
    <scope>NUCLEOTIDE SEQUENCE [LARGE SCALE GENOMIC DNA]</scope>
    <source>
        <strain evidence="3 4">Sr54</strain>
    </source>
</reference>
<accession>A0A4R9BLT8</accession>
<dbReference type="RefSeq" id="WP_134530066.1">
    <property type="nucleotide sequence ID" value="NZ_SOHN01000016.1"/>
</dbReference>
<keyword evidence="4" id="KW-1185">Reference proteome</keyword>
<evidence type="ECO:0000256" key="2">
    <source>
        <dbReference type="SAM" id="Phobius"/>
    </source>
</evidence>
<gene>
    <name evidence="3" type="ORF">E3T51_12140</name>
</gene>
<name>A0A4R9BLT8_9MICO</name>
<dbReference type="EMBL" id="SOHN01000016">
    <property type="protein sequence ID" value="TFD85913.1"/>
    <property type="molecule type" value="Genomic_DNA"/>
</dbReference>
<feature type="transmembrane region" description="Helical" evidence="2">
    <location>
        <begin position="88"/>
        <end position="113"/>
    </location>
</feature>
<evidence type="ECO:0000256" key="1">
    <source>
        <dbReference type="SAM" id="MobiDB-lite"/>
    </source>
</evidence>
<evidence type="ECO:0000313" key="4">
    <source>
        <dbReference type="Proteomes" id="UP000297626"/>
    </source>
</evidence>
<evidence type="ECO:0008006" key="5">
    <source>
        <dbReference type="Google" id="ProtNLM"/>
    </source>
</evidence>
<keyword evidence="2" id="KW-0472">Membrane</keyword>
<protein>
    <recommendedName>
        <fullName evidence="5">DUF4190 domain-containing protein</fullName>
    </recommendedName>
</protein>
<sequence>MTDSPQDNSQTGGLPEHAPEHAPGQAPGQALPSNPSTRRSGIVLAALVVGISAFVIGWIPILGLLLGVSGIILGILAMRRPDGRSFGLAGLVASSLAVLANVLVTIVIVAALVNSGIGTAVFTNAQPVITPCFSFNGPGDYLNNQSAEKTDGCITTLELWGERDADGVIHKTGVGSILGSVLVEPVAVASTDEWVPGGSLDDMVDFLNQSYFPEAGEVTSLKEAVTLGGVDANLTRMISNAENTRTKAFLTVFAPDTYQSAGEPVKFFVISFVIPEDNGEEIISAAIDSWRWK</sequence>
<keyword evidence="2" id="KW-1133">Transmembrane helix</keyword>
<dbReference type="Proteomes" id="UP000297626">
    <property type="component" value="Unassembled WGS sequence"/>
</dbReference>
<feature type="compositionally biased region" description="Polar residues" evidence="1">
    <location>
        <begin position="1"/>
        <end position="12"/>
    </location>
</feature>
<comment type="caution">
    <text evidence="3">The sequence shown here is derived from an EMBL/GenBank/DDBJ whole genome shotgun (WGS) entry which is preliminary data.</text>
</comment>
<feature type="region of interest" description="Disordered" evidence="1">
    <location>
        <begin position="1"/>
        <end position="34"/>
    </location>
</feature>
<feature type="transmembrane region" description="Helical" evidence="2">
    <location>
        <begin position="43"/>
        <end position="76"/>
    </location>
</feature>